<comment type="subcellular location">
    <subcellularLocation>
        <location evidence="1">Cell membrane</location>
        <topology evidence="1">Multi-pass membrane protein</topology>
    </subcellularLocation>
</comment>
<dbReference type="Pfam" id="PF00892">
    <property type="entry name" value="EamA"/>
    <property type="match status" value="2"/>
</dbReference>
<evidence type="ECO:0000256" key="8">
    <source>
        <dbReference type="SAM" id="Phobius"/>
    </source>
</evidence>
<feature type="transmembrane region" description="Helical" evidence="8">
    <location>
        <begin position="143"/>
        <end position="160"/>
    </location>
</feature>
<feature type="transmembrane region" description="Helical" evidence="8">
    <location>
        <begin position="172"/>
        <end position="193"/>
    </location>
</feature>
<dbReference type="Gene3D" id="1.10.3730.20">
    <property type="match status" value="1"/>
</dbReference>
<feature type="transmembrane region" description="Helical" evidence="8">
    <location>
        <begin position="205"/>
        <end position="226"/>
    </location>
</feature>
<feature type="domain" description="EamA" evidence="9">
    <location>
        <begin position="3"/>
        <end position="135"/>
    </location>
</feature>
<dbReference type="InterPro" id="IPR004626">
    <property type="entry name" value="RarD"/>
</dbReference>
<evidence type="ECO:0000256" key="1">
    <source>
        <dbReference type="ARBA" id="ARBA00004651"/>
    </source>
</evidence>
<evidence type="ECO:0000256" key="5">
    <source>
        <dbReference type="ARBA" id="ARBA00022692"/>
    </source>
</evidence>
<feature type="transmembrane region" description="Helical" evidence="8">
    <location>
        <begin position="238"/>
        <end position="257"/>
    </location>
</feature>
<dbReference type="InterPro" id="IPR000620">
    <property type="entry name" value="EamA_dom"/>
</dbReference>
<organism evidence="10 11">
    <name type="scientific">Arthrobacter sulfonylureivorans</name>
    <dbReference type="NCBI Taxonomy" id="2486855"/>
    <lineage>
        <taxon>Bacteria</taxon>
        <taxon>Bacillati</taxon>
        <taxon>Actinomycetota</taxon>
        <taxon>Actinomycetes</taxon>
        <taxon>Micrococcales</taxon>
        <taxon>Micrococcaceae</taxon>
        <taxon>Arthrobacter</taxon>
    </lineage>
</organism>
<evidence type="ECO:0000256" key="7">
    <source>
        <dbReference type="ARBA" id="ARBA00023136"/>
    </source>
</evidence>
<evidence type="ECO:0000256" key="4">
    <source>
        <dbReference type="ARBA" id="ARBA00022475"/>
    </source>
</evidence>
<dbReference type="PANTHER" id="PTHR22911">
    <property type="entry name" value="ACYL-MALONYL CONDENSING ENZYME-RELATED"/>
    <property type="match status" value="1"/>
</dbReference>
<dbReference type="PANTHER" id="PTHR22911:SF137">
    <property type="entry name" value="SOLUTE CARRIER FAMILY 35 MEMBER G2-RELATED"/>
    <property type="match status" value="1"/>
</dbReference>
<dbReference type="EMBL" id="CP093326">
    <property type="protein sequence ID" value="UNK47544.1"/>
    <property type="molecule type" value="Genomic_DNA"/>
</dbReference>
<evidence type="ECO:0000313" key="11">
    <source>
        <dbReference type="Proteomes" id="UP000829069"/>
    </source>
</evidence>
<evidence type="ECO:0000256" key="3">
    <source>
        <dbReference type="ARBA" id="ARBA00022448"/>
    </source>
</evidence>
<accession>A0ABY3WB18</accession>
<name>A0ABY3WB18_9MICC</name>
<proteinExistence type="inferred from homology"/>
<keyword evidence="4" id="KW-1003">Cell membrane</keyword>
<evidence type="ECO:0000256" key="6">
    <source>
        <dbReference type="ARBA" id="ARBA00022989"/>
    </source>
</evidence>
<evidence type="ECO:0000313" key="10">
    <source>
        <dbReference type="EMBL" id="UNK47544.1"/>
    </source>
</evidence>
<feature type="domain" description="EamA" evidence="9">
    <location>
        <begin position="144"/>
        <end position="277"/>
    </location>
</feature>
<keyword evidence="7 8" id="KW-0472">Membrane</keyword>
<evidence type="ECO:0000259" key="9">
    <source>
        <dbReference type="Pfam" id="PF00892"/>
    </source>
</evidence>
<feature type="transmembrane region" description="Helical" evidence="8">
    <location>
        <begin position="63"/>
        <end position="83"/>
    </location>
</feature>
<feature type="transmembrane region" description="Helical" evidence="8">
    <location>
        <begin position="95"/>
        <end position="112"/>
    </location>
</feature>
<dbReference type="NCBIfam" id="TIGR00688">
    <property type="entry name" value="rarD"/>
    <property type="match status" value="1"/>
</dbReference>
<evidence type="ECO:0000256" key="2">
    <source>
        <dbReference type="ARBA" id="ARBA00007362"/>
    </source>
</evidence>
<sequence length="300" mass="32182">MAFGLAAYGLWGILPLYFTALIPAGPLEIVANRIVWSLLFCFLLITALRGWRTFRAALANWRTFGTLSLAAGLIAVNWFTYTFAVLNGQAIEASLGYFINPLVSVLLGVILLKERLRPAQWVAMGVAFIAVLVLAFGYGNVPWIALILALSFGFYGLVKNRVGGRVDAVTSLSVETLVLAPVSVVIMLILLAGSQATLLSEGPGHFWLMAASGLITALPLLFFGAAARRLPLSTVGMLQYLAPILQFITALVFLHEPMPLERWIGFGLVWLSLAILTADMVVALKRAPKAGAATAGVASH</sequence>
<gene>
    <name evidence="10" type="primary">rarD</name>
    <name evidence="10" type="ORF">MNQ99_04685</name>
</gene>
<reference evidence="10 11" key="1">
    <citation type="submission" date="2022-03" db="EMBL/GenBank/DDBJ databases">
        <title>Isotopic signatures of nitrous oxide derived from detoxification processes.</title>
        <authorList>
            <person name="Behrendt U."/>
            <person name="Buchen C."/>
            <person name="Well R."/>
            <person name="Ulrich A."/>
            <person name="Rohe L."/>
            <person name="Kolb S."/>
            <person name="Schloter M."/>
            <person name="Horn M.A."/>
            <person name="Augustin J."/>
        </authorList>
    </citation>
    <scope>NUCLEOTIDE SEQUENCE [LARGE SCALE GENOMIC DNA]</scope>
    <source>
        <strain evidence="10 11">S4-C24</strain>
    </source>
</reference>
<keyword evidence="5 8" id="KW-0812">Transmembrane</keyword>
<comment type="similarity">
    <text evidence="2">Belongs to the EamA transporter family.</text>
</comment>
<protein>
    <submittedName>
        <fullName evidence="10">EamA family transporter RarD</fullName>
    </submittedName>
</protein>
<dbReference type="Proteomes" id="UP000829069">
    <property type="component" value="Chromosome"/>
</dbReference>
<feature type="transmembrane region" description="Helical" evidence="8">
    <location>
        <begin position="263"/>
        <end position="284"/>
    </location>
</feature>
<keyword evidence="11" id="KW-1185">Reference proteome</keyword>
<dbReference type="SUPFAM" id="SSF103481">
    <property type="entry name" value="Multidrug resistance efflux transporter EmrE"/>
    <property type="match status" value="2"/>
</dbReference>
<feature type="transmembrane region" description="Helical" evidence="8">
    <location>
        <begin position="119"/>
        <end position="137"/>
    </location>
</feature>
<keyword evidence="3" id="KW-0813">Transport</keyword>
<dbReference type="InterPro" id="IPR037185">
    <property type="entry name" value="EmrE-like"/>
</dbReference>
<keyword evidence="6 8" id="KW-1133">Transmembrane helix</keyword>
<feature type="transmembrane region" description="Helical" evidence="8">
    <location>
        <begin position="34"/>
        <end position="51"/>
    </location>
</feature>